<keyword evidence="2" id="KW-1185">Reference proteome</keyword>
<evidence type="ECO:0000313" key="2">
    <source>
        <dbReference type="Proteomes" id="UP000478148"/>
    </source>
</evidence>
<dbReference type="AlphaFoldDB" id="A0A6M1KWQ9"/>
<comment type="caution">
    <text evidence="1">The sequence shown here is derived from an EMBL/GenBank/DDBJ whole genome shotgun (WGS) entry which is preliminary data.</text>
</comment>
<name>A0A6M1KWQ9_9ACTN</name>
<sequence>MAVRLLDRDQRVSGTHFADVQRPGHDDRMRNVEELKATSDPAWPALEMELLSNPQINILPVSAAVGHDSLYRFQARGHGWARWHCTPVVCWSTTAGCVCSAAVASAVCPRWRR</sequence>
<reference evidence="1 2" key="1">
    <citation type="submission" date="2020-02" db="EMBL/GenBank/DDBJ databases">
        <title>Draft Genome Sequence of Verrucosispora sp. Strain CWR15, Isolated from Gulf of Mexico Sponge.</title>
        <authorList>
            <person name="Kennedy S.J."/>
            <person name="Cella E."/>
            <person name="Azarian T."/>
            <person name="Baker B.J."/>
            <person name="Shaw L.N."/>
        </authorList>
    </citation>
    <scope>NUCLEOTIDE SEQUENCE [LARGE SCALE GENOMIC DNA]</scope>
    <source>
        <strain evidence="1 2">CWR15</strain>
    </source>
</reference>
<dbReference type="RefSeq" id="WP_164446011.1">
    <property type="nucleotide sequence ID" value="NZ_SAIY01000002.1"/>
</dbReference>
<protein>
    <submittedName>
        <fullName evidence="1">Uncharacterized protein</fullName>
    </submittedName>
</protein>
<dbReference type="Proteomes" id="UP000478148">
    <property type="component" value="Unassembled WGS sequence"/>
</dbReference>
<evidence type="ECO:0000313" key="1">
    <source>
        <dbReference type="EMBL" id="NGM12389.1"/>
    </source>
</evidence>
<accession>A0A6M1KWQ9</accession>
<organism evidence="1 2">
    <name type="scientific">Verrucosispora sioxanthis</name>
    <dbReference type="NCBI Taxonomy" id="2499994"/>
    <lineage>
        <taxon>Bacteria</taxon>
        <taxon>Bacillati</taxon>
        <taxon>Actinomycetota</taxon>
        <taxon>Actinomycetes</taxon>
        <taxon>Micromonosporales</taxon>
        <taxon>Micromonosporaceae</taxon>
        <taxon>Micromonospora</taxon>
    </lineage>
</organism>
<dbReference type="EMBL" id="SAIY01000002">
    <property type="protein sequence ID" value="NGM12389.1"/>
    <property type="molecule type" value="Genomic_DNA"/>
</dbReference>
<gene>
    <name evidence="1" type="ORF">ENC19_06765</name>
</gene>
<proteinExistence type="predicted"/>